<organism evidence="2 3">
    <name type="scientific">Octopus sinensis</name>
    <name type="common">East Asian common octopus</name>
    <dbReference type="NCBI Taxonomy" id="2607531"/>
    <lineage>
        <taxon>Eukaryota</taxon>
        <taxon>Metazoa</taxon>
        <taxon>Spiralia</taxon>
        <taxon>Lophotrochozoa</taxon>
        <taxon>Mollusca</taxon>
        <taxon>Cephalopoda</taxon>
        <taxon>Coleoidea</taxon>
        <taxon>Octopodiformes</taxon>
        <taxon>Octopoda</taxon>
        <taxon>Incirrata</taxon>
        <taxon>Octopodidae</taxon>
        <taxon>Octopus</taxon>
    </lineage>
</organism>
<dbReference type="GO" id="GO:0006446">
    <property type="term" value="P:regulation of translational initiation"/>
    <property type="evidence" value="ECO:0007669"/>
    <property type="project" value="TreeGrafter"/>
</dbReference>
<dbReference type="PANTHER" id="PTHR23254">
    <property type="entry name" value="EIF4G DOMAIN PROTEIN"/>
    <property type="match status" value="1"/>
</dbReference>
<sequence length="302" mass="34002">MRPVTEALYTTQITENSLAEMAETIFEKSVKMENFTYTGARICKYISSISDKSLAKSFQDCLIKRCEKAYNLRTELISSAATIPRFCRMSLFIAELFLLLELETDGVKEKLNVLRNAIYSLLELLLKHSGDETVKCAAHLMKLAGAALEDSEHPNNQSLDKIYLSFEELKGSPKLNKTSEILIDSVLKLKEVHFGRNESAQSKVSSSSSTDADNTVSPLNPDSEAASNAVFITNEPIFFNKKGQQISRQEAGVDAEADMSQLLAEVDLEDMQDLQILQYETENSMDEEMMNYYEKYLESCEK</sequence>
<name>A0A6P7T2F7_9MOLL</name>
<dbReference type="RefSeq" id="XP_029644141.2">
    <property type="nucleotide sequence ID" value="XM_029788281.2"/>
</dbReference>
<dbReference type="GO" id="GO:0008494">
    <property type="term" value="F:translation activator activity"/>
    <property type="evidence" value="ECO:0007669"/>
    <property type="project" value="TreeGrafter"/>
</dbReference>
<dbReference type="InterPro" id="IPR016024">
    <property type="entry name" value="ARM-type_fold"/>
</dbReference>
<feature type="region of interest" description="Disordered" evidence="1">
    <location>
        <begin position="199"/>
        <end position="223"/>
    </location>
</feature>
<dbReference type="Proteomes" id="UP000515154">
    <property type="component" value="Linkage group LG13"/>
</dbReference>
<evidence type="ECO:0000256" key="1">
    <source>
        <dbReference type="SAM" id="MobiDB-lite"/>
    </source>
</evidence>
<gene>
    <name evidence="3" type="primary">LOC115218457</name>
</gene>
<evidence type="ECO:0000313" key="2">
    <source>
        <dbReference type="Proteomes" id="UP000515154"/>
    </source>
</evidence>
<dbReference type="KEGG" id="osn:115218457"/>
<keyword evidence="2" id="KW-1185">Reference proteome</keyword>
<dbReference type="AlphaFoldDB" id="A0A6P7T2F7"/>
<accession>A0A6P7T2F7</accession>
<dbReference type="PANTHER" id="PTHR23254:SF15">
    <property type="entry name" value="POLYADENYLATE-BINDING PROTEIN-INTERACTING PROTEIN 1"/>
    <property type="match status" value="1"/>
</dbReference>
<dbReference type="SUPFAM" id="SSF48371">
    <property type="entry name" value="ARM repeat"/>
    <property type="match status" value="1"/>
</dbReference>
<dbReference type="InterPro" id="IPR051367">
    <property type="entry name" value="mRNA_TranslReg/HistoneTransl"/>
</dbReference>
<reference evidence="3" key="1">
    <citation type="submission" date="2025-08" db="UniProtKB">
        <authorList>
            <consortium name="RefSeq"/>
        </authorList>
    </citation>
    <scope>IDENTIFICATION</scope>
</reference>
<proteinExistence type="predicted"/>
<feature type="compositionally biased region" description="Low complexity" evidence="1">
    <location>
        <begin position="199"/>
        <end position="217"/>
    </location>
</feature>
<dbReference type="Gene3D" id="1.25.40.180">
    <property type="match status" value="1"/>
</dbReference>
<evidence type="ECO:0000313" key="3">
    <source>
        <dbReference type="RefSeq" id="XP_029644141.2"/>
    </source>
</evidence>
<protein>
    <submittedName>
        <fullName evidence="3">Polyadenylate-binding protein-interacting protein 1</fullName>
    </submittedName>
</protein>